<reference evidence="1 2" key="1">
    <citation type="submission" date="2021-01" db="EMBL/GenBank/DDBJ databases">
        <title>WGS of actinomycetes isolated from Thailand.</title>
        <authorList>
            <person name="Thawai C."/>
        </authorList>
    </citation>
    <scope>NUCLEOTIDE SEQUENCE [LARGE SCALE GENOMIC DNA]</scope>
    <source>
        <strain evidence="1 2">LPG 2</strain>
    </source>
</reference>
<gene>
    <name evidence="1" type="ORF">JK358_34260</name>
</gene>
<evidence type="ECO:0000313" key="1">
    <source>
        <dbReference type="EMBL" id="MBL1079482.1"/>
    </source>
</evidence>
<evidence type="ECO:0000313" key="2">
    <source>
        <dbReference type="Proteomes" id="UP000602198"/>
    </source>
</evidence>
<dbReference type="EMBL" id="JAERRJ010000017">
    <property type="protein sequence ID" value="MBL1079482.1"/>
    <property type="molecule type" value="Genomic_DNA"/>
</dbReference>
<comment type="caution">
    <text evidence="1">The sequence shown here is derived from an EMBL/GenBank/DDBJ whole genome shotgun (WGS) entry which is preliminary data.</text>
</comment>
<protein>
    <submittedName>
        <fullName evidence="1">Uncharacterized protein</fullName>
    </submittedName>
</protein>
<sequence length="108" mass="12005">MIMPKTSLRPGAMPDFITEATAIDDAREAAFAGLRAANARGLTGADADAFAAAMSEVDARCERLRQRFYPRRHRLFIVHGAAMVVSPTFRSREIVWRRPRVTEDGDAK</sequence>
<dbReference type="Proteomes" id="UP000602198">
    <property type="component" value="Unassembled WGS sequence"/>
</dbReference>
<proteinExistence type="predicted"/>
<dbReference type="RefSeq" id="WP_201956054.1">
    <property type="nucleotide sequence ID" value="NZ_JAERRJ010000017.1"/>
</dbReference>
<accession>A0ABS1MFQ1</accession>
<name>A0ABS1MFQ1_9NOCA</name>
<keyword evidence="2" id="KW-1185">Reference proteome</keyword>
<organism evidence="1 2">
    <name type="scientific">Nocardia acididurans</name>
    <dbReference type="NCBI Taxonomy" id="2802282"/>
    <lineage>
        <taxon>Bacteria</taxon>
        <taxon>Bacillati</taxon>
        <taxon>Actinomycetota</taxon>
        <taxon>Actinomycetes</taxon>
        <taxon>Mycobacteriales</taxon>
        <taxon>Nocardiaceae</taxon>
        <taxon>Nocardia</taxon>
    </lineage>
</organism>